<dbReference type="EMBL" id="FWXB01000011">
    <property type="protein sequence ID" value="SMC13030.1"/>
    <property type="molecule type" value="Genomic_DNA"/>
</dbReference>
<dbReference type="InterPro" id="IPR036388">
    <property type="entry name" value="WH-like_DNA-bd_sf"/>
</dbReference>
<comment type="similarity">
    <text evidence="1">Belongs to the LysR transcriptional regulatory family.</text>
</comment>
<dbReference type="AlphaFoldDB" id="A0A1X7BU38"/>
<sequence length="335" mass="37219">MAKRQLPPLNSLVFFEAVARNSSFSAAALELEVSQAAVSKRIASLEEQLGYSLFDRVSRRPSLTANGEVLFERTKAALDYLDDAFAGINSHLENPTRVGTNSATLSVFWLQDRLTDFLLSDDSRSVASVATDDFAELNASNPDIVILYGSGKFANWKTEKLFDEVLAPVASPAVVEHYRKIVRYGIDDPKLAPSLLDYPRWKPSWVDWRGWLKGTKHEHLNRLSRHKFKTYSKTIGAATKGEGIALGSLAMITDRIASGELQRLDDTEFYTGFGYYLGYPADRGLSDNGRVVYDFLLEVSEKVRDFISAMEPQSGPDADQTAEVIELDTTRADAS</sequence>
<keyword evidence="4" id="KW-0804">Transcription</keyword>
<evidence type="ECO:0000259" key="5">
    <source>
        <dbReference type="PROSITE" id="PS50931"/>
    </source>
</evidence>
<keyword evidence="3" id="KW-0238">DNA-binding</keyword>
<dbReference type="GO" id="GO:0003677">
    <property type="term" value="F:DNA binding"/>
    <property type="evidence" value="ECO:0007669"/>
    <property type="project" value="UniProtKB-KW"/>
</dbReference>
<dbReference type="SUPFAM" id="SSF46785">
    <property type="entry name" value="Winged helix' DNA-binding domain"/>
    <property type="match status" value="1"/>
</dbReference>
<dbReference type="Gene3D" id="3.40.190.10">
    <property type="entry name" value="Periplasmic binding protein-like II"/>
    <property type="match status" value="2"/>
</dbReference>
<dbReference type="OrthoDB" id="9804958at2"/>
<reference evidence="6 7" key="1">
    <citation type="submission" date="2017-03" db="EMBL/GenBank/DDBJ databases">
        <authorList>
            <person name="Afonso C.L."/>
            <person name="Miller P.J."/>
            <person name="Scott M.A."/>
            <person name="Spackman E."/>
            <person name="Goraichik I."/>
            <person name="Dimitrov K.M."/>
            <person name="Suarez D.L."/>
            <person name="Swayne D.E."/>
        </authorList>
    </citation>
    <scope>NUCLEOTIDE SEQUENCE [LARGE SCALE GENOMIC DNA]</scope>
    <source>
        <strain evidence="6 7">CECT 7745</strain>
    </source>
</reference>
<dbReference type="PRINTS" id="PR00039">
    <property type="entry name" value="HTHLYSR"/>
</dbReference>
<dbReference type="InterPro" id="IPR000847">
    <property type="entry name" value="LysR_HTH_N"/>
</dbReference>
<feature type="domain" description="HTH lysR-type" evidence="5">
    <location>
        <begin position="7"/>
        <end position="64"/>
    </location>
</feature>
<dbReference type="Pfam" id="PF03466">
    <property type="entry name" value="LysR_substrate"/>
    <property type="match status" value="1"/>
</dbReference>
<dbReference type="InterPro" id="IPR036390">
    <property type="entry name" value="WH_DNA-bd_sf"/>
</dbReference>
<dbReference type="PROSITE" id="PS50931">
    <property type="entry name" value="HTH_LYSR"/>
    <property type="match status" value="1"/>
</dbReference>
<proteinExistence type="inferred from homology"/>
<dbReference type="GO" id="GO:0003700">
    <property type="term" value="F:DNA-binding transcription factor activity"/>
    <property type="evidence" value="ECO:0007669"/>
    <property type="project" value="InterPro"/>
</dbReference>
<name>A0A1X7BU38_9RHOB</name>
<evidence type="ECO:0000256" key="4">
    <source>
        <dbReference type="ARBA" id="ARBA00023163"/>
    </source>
</evidence>
<dbReference type="SUPFAM" id="SSF53850">
    <property type="entry name" value="Periplasmic binding protein-like II"/>
    <property type="match status" value="1"/>
</dbReference>
<dbReference type="InterPro" id="IPR005119">
    <property type="entry name" value="LysR_subst-bd"/>
</dbReference>
<dbReference type="Pfam" id="PF00126">
    <property type="entry name" value="HTH_1"/>
    <property type="match status" value="1"/>
</dbReference>
<dbReference type="RefSeq" id="WP_085800984.1">
    <property type="nucleotide sequence ID" value="NZ_FWXB01000011.1"/>
</dbReference>
<evidence type="ECO:0000256" key="3">
    <source>
        <dbReference type="ARBA" id="ARBA00023125"/>
    </source>
</evidence>
<dbReference type="InterPro" id="IPR058163">
    <property type="entry name" value="LysR-type_TF_proteobact-type"/>
</dbReference>
<evidence type="ECO:0000313" key="7">
    <source>
        <dbReference type="Proteomes" id="UP000193224"/>
    </source>
</evidence>
<keyword evidence="2" id="KW-0805">Transcription regulation</keyword>
<evidence type="ECO:0000313" key="6">
    <source>
        <dbReference type="EMBL" id="SMC13030.1"/>
    </source>
</evidence>
<dbReference type="PANTHER" id="PTHR30537:SF5">
    <property type="entry name" value="HTH-TYPE TRANSCRIPTIONAL ACTIVATOR TTDR-RELATED"/>
    <property type="match status" value="1"/>
</dbReference>
<evidence type="ECO:0000256" key="2">
    <source>
        <dbReference type="ARBA" id="ARBA00023015"/>
    </source>
</evidence>
<organism evidence="6 7">
    <name type="scientific">Roseovarius aestuarii</name>
    <dbReference type="NCBI Taxonomy" id="475083"/>
    <lineage>
        <taxon>Bacteria</taxon>
        <taxon>Pseudomonadati</taxon>
        <taxon>Pseudomonadota</taxon>
        <taxon>Alphaproteobacteria</taxon>
        <taxon>Rhodobacterales</taxon>
        <taxon>Roseobacteraceae</taxon>
        <taxon>Roseovarius</taxon>
    </lineage>
</organism>
<dbReference type="PANTHER" id="PTHR30537">
    <property type="entry name" value="HTH-TYPE TRANSCRIPTIONAL REGULATOR"/>
    <property type="match status" value="1"/>
</dbReference>
<gene>
    <name evidence="6" type="primary">gcvA_14</name>
    <name evidence="6" type="ORF">ROA7745_02864</name>
</gene>
<keyword evidence="7" id="KW-1185">Reference proteome</keyword>
<accession>A0A1X7BU38</accession>
<protein>
    <submittedName>
        <fullName evidence="6">Glycine cleavage system transcriptional activator</fullName>
    </submittedName>
</protein>
<evidence type="ECO:0000256" key="1">
    <source>
        <dbReference type="ARBA" id="ARBA00009437"/>
    </source>
</evidence>
<dbReference type="FunFam" id="1.10.10.10:FF:000001">
    <property type="entry name" value="LysR family transcriptional regulator"/>
    <property type="match status" value="1"/>
</dbReference>
<dbReference type="Gene3D" id="1.10.10.10">
    <property type="entry name" value="Winged helix-like DNA-binding domain superfamily/Winged helix DNA-binding domain"/>
    <property type="match status" value="1"/>
</dbReference>
<dbReference type="Proteomes" id="UP000193224">
    <property type="component" value="Unassembled WGS sequence"/>
</dbReference>